<organism evidence="2 3">
    <name type="scientific">Paraphaeosphaeria minitans</name>
    <dbReference type="NCBI Taxonomy" id="565426"/>
    <lineage>
        <taxon>Eukaryota</taxon>
        <taxon>Fungi</taxon>
        <taxon>Dikarya</taxon>
        <taxon>Ascomycota</taxon>
        <taxon>Pezizomycotina</taxon>
        <taxon>Dothideomycetes</taxon>
        <taxon>Pleosporomycetidae</taxon>
        <taxon>Pleosporales</taxon>
        <taxon>Massarineae</taxon>
        <taxon>Didymosphaeriaceae</taxon>
        <taxon>Paraphaeosphaeria</taxon>
    </lineage>
</organism>
<evidence type="ECO:0000313" key="2">
    <source>
        <dbReference type="EMBL" id="KAF9739156.1"/>
    </source>
</evidence>
<sequence length="23" mass="2580">MWSGTIQSRKSFEKHAGTPSSTR</sequence>
<proteinExistence type="predicted"/>
<accession>A0A9P6GPR4</accession>
<name>A0A9P6GPR4_9PLEO</name>
<keyword evidence="3" id="KW-1185">Reference proteome</keyword>
<dbReference type="Proteomes" id="UP000756921">
    <property type="component" value="Unassembled WGS sequence"/>
</dbReference>
<dbReference type="EMBL" id="WJXW01000002">
    <property type="protein sequence ID" value="KAF9739156.1"/>
    <property type="molecule type" value="Genomic_DNA"/>
</dbReference>
<comment type="caution">
    <text evidence="2">The sequence shown here is derived from an EMBL/GenBank/DDBJ whole genome shotgun (WGS) entry which is preliminary data.</text>
</comment>
<reference evidence="2" key="1">
    <citation type="journal article" date="2020" name="Mol. Plant Microbe Interact.">
        <title>Genome Sequence of the Biocontrol Agent Coniothyrium minitans strain Conio (IMI 134523).</title>
        <authorList>
            <person name="Patel D."/>
            <person name="Shittu T.A."/>
            <person name="Baroncelli R."/>
            <person name="Muthumeenakshi S."/>
            <person name="Osborne T.H."/>
            <person name="Janganan T.K."/>
            <person name="Sreenivasaprasad S."/>
        </authorList>
    </citation>
    <scope>NUCLEOTIDE SEQUENCE</scope>
    <source>
        <strain evidence="2">Conio</strain>
    </source>
</reference>
<evidence type="ECO:0000256" key="1">
    <source>
        <dbReference type="SAM" id="MobiDB-lite"/>
    </source>
</evidence>
<gene>
    <name evidence="2" type="ORF">PMIN01_01790</name>
</gene>
<protein>
    <submittedName>
        <fullName evidence="2">Uncharacterized protein</fullName>
    </submittedName>
</protein>
<feature type="region of interest" description="Disordered" evidence="1">
    <location>
        <begin position="1"/>
        <end position="23"/>
    </location>
</feature>
<dbReference type="AlphaFoldDB" id="A0A9P6GPR4"/>
<evidence type="ECO:0000313" key="3">
    <source>
        <dbReference type="Proteomes" id="UP000756921"/>
    </source>
</evidence>